<proteinExistence type="predicted"/>
<evidence type="ECO:0000256" key="1">
    <source>
        <dbReference type="ARBA" id="ARBA00001913"/>
    </source>
</evidence>
<feature type="domain" description="Phospholipase A2-like central" evidence="7">
    <location>
        <begin position="265"/>
        <end position="329"/>
    </location>
</feature>
<gene>
    <name evidence="8" type="ORF">LNINA_LOCUS13321</name>
</gene>
<evidence type="ECO:0000256" key="5">
    <source>
        <dbReference type="ARBA" id="ARBA00029903"/>
    </source>
</evidence>
<evidence type="ECO:0000313" key="9">
    <source>
        <dbReference type="Proteomes" id="UP001497472"/>
    </source>
</evidence>
<keyword evidence="6" id="KW-0732">Signal</keyword>
<feature type="signal peptide" evidence="6">
    <location>
        <begin position="1"/>
        <end position="39"/>
    </location>
</feature>
<keyword evidence="9" id="KW-1185">Reference proteome</keyword>
<comment type="caution">
    <text evidence="8">The sequence shown here is derived from an EMBL/GenBank/DDBJ whole genome shotgun (WGS) entry which is preliminary data.</text>
</comment>
<dbReference type="CDD" id="cd00618">
    <property type="entry name" value="PLA2_like"/>
    <property type="match status" value="1"/>
</dbReference>
<dbReference type="GO" id="GO:0004623">
    <property type="term" value="F:phospholipase A2 activity"/>
    <property type="evidence" value="ECO:0007669"/>
    <property type="project" value="UniProtKB-EC"/>
</dbReference>
<evidence type="ECO:0000259" key="7">
    <source>
        <dbReference type="Pfam" id="PF05826"/>
    </source>
</evidence>
<organism evidence="8 9">
    <name type="scientific">Leptosia nina</name>
    <dbReference type="NCBI Taxonomy" id="320188"/>
    <lineage>
        <taxon>Eukaryota</taxon>
        <taxon>Metazoa</taxon>
        <taxon>Ecdysozoa</taxon>
        <taxon>Arthropoda</taxon>
        <taxon>Hexapoda</taxon>
        <taxon>Insecta</taxon>
        <taxon>Pterygota</taxon>
        <taxon>Neoptera</taxon>
        <taxon>Endopterygota</taxon>
        <taxon>Lepidoptera</taxon>
        <taxon>Glossata</taxon>
        <taxon>Ditrysia</taxon>
        <taxon>Papilionoidea</taxon>
        <taxon>Pieridae</taxon>
        <taxon>Pierinae</taxon>
        <taxon>Leptosia</taxon>
    </lineage>
</organism>
<dbReference type="EMBL" id="CAVLEF010000278">
    <property type="protein sequence ID" value="CAK1554404.1"/>
    <property type="molecule type" value="Genomic_DNA"/>
</dbReference>
<protein>
    <recommendedName>
        <fullName evidence="2">phospholipase A2</fullName>
        <ecNumber evidence="2">3.1.1.4</ecNumber>
    </recommendedName>
    <alternativeName>
        <fullName evidence="5">Phosphatidylcholine 2-acylhydrolase</fullName>
    </alternativeName>
</protein>
<evidence type="ECO:0000256" key="6">
    <source>
        <dbReference type="SAM" id="SignalP"/>
    </source>
</evidence>
<accession>A0AAV1JY40</accession>
<name>A0AAV1JY40_9NEOP</name>
<dbReference type="SUPFAM" id="SSF48619">
    <property type="entry name" value="Phospholipase A2, PLA2"/>
    <property type="match status" value="2"/>
</dbReference>
<dbReference type="InterPro" id="IPR036444">
    <property type="entry name" value="PLipase_A2_dom_sf"/>
</dbReference>
<dbReference type="GO" id="GO:0006644">
    <property type="term" value="P:phospholipid metabolic process"/>
    <property type="evidence" value="ECO:0007669"/>
    <property type="project" value="InterPro"/>
</dbReference>
<dbReference type="Proteomes" id="UP001497472">
    <property type="component" value="Unassembled WGS sequence"/>
</dbReference>
<evidence type="ECO:0000313" key="8">
    <source>
        <dbReference type="EMBL" id="CAK1554404.1"/>
    </source>
</evidence>
<feature type="domain" description="Phospholipase A2-like central" evidence="7">
    <location>
        <begin position="340"/>
        <end position="435"/>
    </location>
</feature>
<evidence type="ECO:0000256" key="4">
    <source>
        <dbReference type="ARBA" id="ARBA00023098"/>
    </source>
</evidence>
<evidence type="ECO:0000256" key="2">
    <source>
        <dbReference type="ARBA" id="ARBA00013278"/>
    </source>
</evidence>
<sequence>MELKSPKAKKKSSVTRFVSWKKLFGTPILILLLLGSTSCDSDSDSDIVVPNSNATHRHRHATDKRQIDKDRKTLSDIRFLRRNLNKEILNFVMTDVLIDGEVENRIHYNGVTAKETYVGANGNPGLKLRQMTDGSHLIQIIYSPNGDIQDCEYITDAKQTRNFLKTLRRELKLALDEEAFRITEKRKNATEDERFYRHFGNMTFRLLTDGEMLPPEVASWLDYDSLKIECFERHEELKYMMENKNKYASTNSVARSRRSFRENFIMPGTKWCGAGQLAKTYNELGEDRNEDRCCRAHDNCRVNIGAFKRRFGLFNFRPYTISHCKCDRRKKRDAMDILRVPGTKWCGKGFSATHYSQLGGYTRTDRCCRIHDLRCPFWIGGMEKKYGLYNWRVNTLMHCRCDERFRACLKLADTSVSNMVGKLFFNVVQTKCFVLKPIKACKQRSWWGKCLRKGYMRQAFLRDNLPY</sequence>
<comment type="cofactor">
    <cofactor evidence="1">
        <name>Ca(2+)</name>
        <dbReference type="ChEBI" id="CHEBI:29108"/>
    </cofactor>
</comment>
<feature type="chain" id="PRO_5043875104" description="phospholipase A2" evidence="6">
    <location>
        <begin position="40"/>
        <end position="467"/>
    </location>
</feature>
<dbReference type="GO" id="GO:0016042">
    <property type="term" value="P:lipid catabolic process"/>
    <property type="evidence" value="ECO:0007669"/>
    <property type="project" value="UniProtKB-KW"/>
</dbReference>
<keyword evidence="3" id="KW-0442">Lipid degradation</keyword>
<evidence type="ECO:0000256" key="3">
    <source>
        <dbReference type="ARBA" id="ARBA00022963"/>
    </source>
</evidence>
<dbReference type="PANTHER" id="PTHR12253">
    <property type="entry name" value="RH14732P"/>
    <property type="match status" value="1"/>
</dbReference>
<dbReference type="AlphaFoldDB" id="A0AAV1JY40"/>
<dbReference type="GO" id="GO:0050482">
    <property type="term" value="P:arachidonate secretion"/>
    <property type="evidence" value="ECO:0007669"/>
    <property type="project" value="InterPro"/>
</dbReference>
<dbReference type="InterPro" id="IPR016090">
    <property type="entry name" value="PLA2-like_dom"/>
</dbReference>
<dbReference type="Gene3D" id="1.20.90.10">
    <property type="entry name" value="Phospholipase A2 domain"/>
    <property type="match status" value="2"/>
</dbReference>
<dbReference type="CDD" id="cd04704">
    <property type="entry name" value="PLA2_bee_venom_like"/>
    <property type="match status" value="1"/>
</dbReference>
<dbReference type="Pfam" id="PF05826">
    <property type="entry name" value="Phospholip_A2_2"/>
    <property type="match status" value="2"/>
</dbReference>
<dbReference type="EC" id="3.1.1.4" evidence="2"/>
<reference evidence="8 9" key="1">
    <citation type="submission" date="2023-11" db="EMBL/GenBank/DDBJ databases">
        <authorList>
            <person name="Okamura Y."/>
        </authorList>
    </citation>
    <scope>NUCLEOTIDE SEQUENCE [LARGE SCALE GENOMIC DNA]</scope>
</reference>
<keyword evidence="4" id="KW-0443">Lipid metabolism</keyword>